<accession>A0ACB9ISH2</accession>
<name>A0ACB9ISH2_9ASTR</name>
<evidence type="ECO:0000313" key="1">
    <source>
        <dbReference type="EMBL" id="KAI3810782.1"/>
    </source>
</evidence>
<reference evidence="1 2" key="2">
    <citation type="journal article" date="2022" name="Mol. Ecol. Resour.">
        <title>The genomes of chicory, endive, great burdock and yacon provide insights into Asteraceae paleo-polyploidization history and plant inulin production.</title>
        <authorList>
            <person name="Fan W."/>
            <person name="Wang S."/>
            <person name="Wang H."/>
            <person name="Wang A."/>
            <person name="Jiang F."/>
            <person name="Liu H."/>
            <person name="Zhao H."/>
            <person name="Xu D."/>
            <person name="Zhang Y."/>
        </authorList>
    </citation>
    <scope>NUCLEOTIDE SEQUENCE [LARGE SCALE GENOMIC DNA]</scope>
    <source>
        <strain evidence="2">cv. Yunnan</strain>
        <tissue evidence="1">Leaves</tissue>
    </source>
</reference>
<protein>
    <submittedName>
        <fullName evidence="1">Uncharacterized protein</fullName>
    </submittedName>
</protein>
<proteinExistence type="predicted"/>
<organism evidence="1 2">
    <name type="scientific">Smallanthus sonchifolius</name>
    <dbReference type="NCBI Taxonomy" id="185202"/>
    <lineage>
        <taxon>Eukaryota</taxon>
        <taxon>Viridiplantae</taxon>
        <taxon>Streptophyta</taxon>
        <taxon>Embryophyta</taxon>
        <taxon>Tracheophyta</taxon>
        <taxon>Spermatophyta</taxon>
        <taxon>Magnoliopsida</taxon>
        <taxon>eudicotyledons</taxon>
        <taxon>Gunneridae</taxon>
        <taxon>Pentapetalae</taxon>
        <taxon>asterids</taxon>
        <taxon>campanulids</taxon>
        <taxon>Asterales</taxon>
        <taxon>Asteraceae</taxon>
        <taxon>Asteroideae</taxon>
        <taxon>Heliantheae alliance</taxon>
        <taxon>Millerieae</taxon>
        <taxon>Smallanthus</taxon>
    </lineage>
</organism>
<sequence length="116" mass="13010">MKLGLGVCRNDDDSLEVTYEGNGDVGGVVNDKLAVESENAGTEKANKERRERREYKDKKGSQYSIIQKHTPLSLSLVKSSKTSQSFYKDNGVSLGEIQEKQNKLRERGCIKARRES</sequence>
<keyword evidence="2" id="KW-1185">Reference proteome</keyword>
<dbReference type="Proteomes" id="UP001056120">
    <property type="component" value="Linkage Group LG07"/>
</dbReference>
<evidence type="ECO:0000313" key="2">
    <source>
        <dbReference type="Proteomes" id="UP001056120"/>
    </source>
</evidence>
<reference evidence="2" key="1">
    <citation type="journal article" date="2022" name="Mol. Ecol. Resour.">
        <title>The genomes of chicory, endive, great burdock and yacon provide insights into Asteraceae palaeo-polyploidization history and plant inulin production.</title>
        <authorList>
            <person name="Fan W."/>
            <person name="Wang S."/>
            <person name="Wang H."/>
            <person name="Wang A."/>
            <person name="Jiang F."/>
            <person name="Liu H."/>
            <person name="Zhao H."/>
            <person name="Xu D."/>
            <person name="Zhang Y."/>
        </authorList>
    </citation>
    <scope>NUCLEOTIDE SEQUENCE [LARGE SCALE GENOMIC DNA]</scope>
    <source>
        <strain evidence="2">cv. Yunnan</strain>
    </source>
</reference>
<gene>
    <name evidence="1" type="ORF">L1987_20404</name>
</gene>
<comment type="caution">
    <text evidence="1">The sequence shown here is derived from an EMBL/GenBank/DDBJ whole genome shotgun (WGS) entry which is preliminary data.</text>
</comment>
<dbReference type="EMBL" id="CM042024">
    <property type="protein sequence ID" value="KAI3810782.1"/>
    <property type="molecule type" value="Genomic_DNA"/>
</dbReference>